<accession>F8PHZ4</accession>
<evidence type="ECO:0000313" key="2">
    <source>
        <dbReference type="Proteomes" id="UP000008063"/>
    </source>
</evidence>
<dbReference type="AlphaFoldDB" id="F8PHZ4"/>
<proteinExistence type="predicted"/>
<evidence type="ECO:0000313" key="1">
    <source>
        <dbReference type="EMBL" id="EGO05090.1"/>
    </source>
</evidence>
<dbReference type="Proteomes" id="UP000008063">
    <property type="component" value="Unassembled WGS sequence"/>
</dbReference>
<organism evidence="2">
    <name type="scientific">Serpula lacrymans var. lacrymans (strain S7.3)</name>
    <name type="common">Dry rot fungus</name>
    <dbReference type="NCBI Taxonomy" id="936435"/>
    <lineage>
        <taxon>Eukaryota</taxon>
        <taxon>Fungi</taxon>
        <taxon>Dikarya</taxon>
        <taxon>Basidiomycota</taxon>
        <taxon>Agaricomycotina</taxon>
        <taxon>Agaricomycetes</taxon>
        <taxon>Agaricomycetidae</taxon>
        <taxon>Boletales</taxon>
        <taxon>Coniophorineae</taxon>
        <taxon>Serpulaceae</taxon>
        <taxon>Serpula</taxon>
    </lineage>
</organism>
<dbReference type="OMA" id="MHREVIH"/>
<reference evidence="2" key="1">
    <citation type="journal article" date="2011" name="Science">
        <title>The plant cell wall-decomposing machinery underlies the functional diversity of forest fungi.</title>
        <authorList>
            <person name="Eastwood D.C."/>
            <person name="Floudas D."/>
            <person name="Binder M."/>
            <person name="Majcherczyk A."/>
            <person name="Schneider P."/>
            <person name="Aerts A."/>
            <person name="Asiegbu F.O."/>
            <person name="Baker S.E."/>
            <person name="Barry K."/>
            <person name="Bendiksby M."/>
            <person name="Blumentritt M."/>
            <person name="Coutinho P.M."/>
            <person name="Cullen D."/>
            <person name="de Vries R.P."/>
            <person name="Gathman A."/>
            <person name="Goodell B."/>
            <person name="Henrissat B."/>
            <person name="Ihrmark K."/>
            <person name="Kauserud H."/>
            <person name="Kohler A."/>
            <person name="LaButti K."/>
            <person name="Lapidus A."/>
            <person name="Lavin J.L."/>
            <person name="Lee Y.-H."/>
            <person name="Lindquist E."/>
            <person name="Lilly W."/>
            <person name="Lucas S."/>
            <person name="Morin E."/>
            <person name="Murat C."/>
            <person name="Oguiza J.A."/>
            <person name="Park J."/>
            <person name="Pisabarro A.G."/>
            <person name="Riley R."/>
            <person name="Rosling A."/>
            <person name="Salamov A."/>
            <person name="Schmidt O."/>
            <person name="Schmutz J."/>
            <person name="Skrede I."/>
            <person name="Stenlid J."/>
            <person name="Wiebenga A."/>
            <person name="Xie X."/>
            <person name="Kuees U."/>
            <person name="Hibbett D.S."/>
            <person name="Hoffmeister D."/>
            <person name="Hoegberg N."/>
            <person name="Martin F."/>
            <person name="Grigoriev I.V."/>
            <person name="Watkinson S.C."/>
        </authorList>
    </citation>
    <scope>NUCLEOTIDE SEQUENCE [LARGE SCALE GENOMIC DNA]</scope>
    <source>
        <strain evidence="2">strain S7.3</strain>
    </source>
</reference>
<name>F8PHZ4_SERL3</name>
<dbReference type="EMBL" id="GL945474">
    <property type="protein sequence ID" value="EGO05090.1"/>
    <property type="molecule type" value="Genomic_DNA"/>
</dbReference>
<dbReference type="InParanoid" id="F8PHZ4"/>
<sequence length="345" mass="39131">MLSNPDFAGWFDYRPVQMQLLFSGFFLFPRTLSIRPTGFFLPPQRSLTHYPLLVRQFGAPNGLCSFITEAKHIKAIKEPWRGSSYYEALGQMLTTNQQLDKLAASRVDFTSRGMLEDDSLTYAWANADLELEDLRDIEEDADEVRTSNQAHIFCFLNLITCEHLMNSENKSNNHPFQEHLDNPDAPPSYDVPLRACPRLFPDTKISVVHSATIYFQALSDKSGVGGMHREVIHVTPMWHKGPAWHDTVFVERNATLPGMQGLDICSGDECDELTGMWIVHPDYNKDGSPTLQVIHTDCIMRAAHMMPVFGDALIGKDINCANSLDSFDLFYVNKFIDQNVFEIAF</sequence>
<protein>
    <submittedName>
        <fullName evidence="1">Uncharacterized protein</fullName>
    </submittedName>
</protein>
<gene>
    <name evidence="1" type="ORF">SERLA73DRAFT_149348</name>
</gene>
<keyword evidence="2" id="KW-1185">Reference proteome</keyword>
<dbReference type="HOGENOM" id="CLU_006344_1_2_1"/>